<keyword evidence="3" id="KW-1185">Reference proteome</keyword>
<evidence type="ECO:0000256" key="1">
    <source>
        <dbReference type="SAM" id="Phobius"/>
    </source>
</evidence>
<dbReference type="RefSeq" id="WP_168147198.1">
    <property type="nucleotide sequence ID" value="NZ_JAAVXB010000003.1"/>
</dbReference>
<keyword evidence="1" id="KW-0472">Membrane</keyword>
<comment type="caution">
    <text evidence="2">The sequence shown here is derived from an EMBL/GenBank/DDBJ whole genome shotgun (WGS) entry which is preliminary data.</text>
</comment>
<name>A0A969WAI7_9GAMM</name>
<evidence type="ECO:0000313" key="2">
    <source>
        <dbReference type="EMBL" id="NKF21931.1"/>
    </source>
</evidence>
<keyword evidence="1" id="KW-0812">Transmembrane</keyword>
<dbReference type="EMBL" id="JAAVXB010000003">
    <property type="protein sequence ID" value="NKF21931.1"/>
    <property type="molecule type" value="Genomic_DNA"/>
</dbReference>
<feature type="transmembrane region" description="Helical" evidence="1">
    <location>
        <begin position="21"/>
        <end position="41"/>
    </location>
</feature>
<gene>
    <name evidence="2" type="ORF">G7Y82_06345</name>
</gene>
<dbReference type="Proteomes" id="UP000653472">
    <property type="component" value="Unassembled WGS sequence"/>
</dbReference>
<keyword evidence="1" id="KW-1133">Transmembrane helix</keyword>
<evidence type="ECO:0000313" key="3">
    <source>
        <dbReference type="Proteomes" id="UP000653472"/>
    </source>
</evidence>
<dbReference type="AlphaFoldDB" id="A0A969WAI7"/>
<feature type="transmembrane region" description="Helical" evidence="1">
    <location>
        <begin position="106"/>
        <end position="128"/>
    </location>
</feature>
<protein>
    <submittedName>
        <fullName evidence="2">Uncharacterized protein</fullName>
    </submittedName>
</protein>
<accession>A0A969WAI7</accession>
<reference evidence="2" key="1">
    <citation type="submission" date="2020-03" db="EMBL/GenBank/DDBJ databases">
        <title>Solimonas marina sp. nov., isolated from deep seawater of the Pacific Ocean.</title>
        <authorList>
            <person name="Liu X."/>
            <person name="Lai Q."/>
            <person name="Sun F."/>
            <person name="Gai Y."/>
            <person name="Li G."/>
            <person name="Shao Z."/>
        </authorList>
    </citation>
    <scope>NUCLEOTIDE SEQUENCE</scope>
    <source>
        <strain evidence="2">C16B3</strain>
    </source>
</reference>
<organism evidence="2 3">
    <name type="scientific">Solimonas marina</name>
    <dbReference type="NCBI Taxonomy" id="2714601"/>
    <lineage>
        <taxon>Bacteria</taxon>
        <taxon>Pseudomonadati</taxon>
        <taxon>Pseudomonadota</taxon>
        <taxon>Gammaproteobacteria</taxon>
        <taxon>Nevskiales</taxon>
        <taxon>Nevskiaceae</taxon>
        <taxon>Solimonas</taxon>
    </lineage>
</organism>
<proteinExistence type="predicted"/>
<sequence length="130" mass="14869">MESSLFKEEEVKAEAQQQSEYLNVGFGFVVFTLALACMGTPNPSKSAWFCAPIVAALAFNATQRIPVTIRTLRELEKETKDVHVAEVRKYLERKYLGAWSILRNNFLYWAGLGFYLAILLSPEFVSWLRK</sequence>